<name>K9H0T7_9PROT</name>
<gene>
    <name evidence="3" type="ORF">C882_2959</name>
</gene>
<reference evidence="3 4" key="1">
    <citation type="journal article" date="2013" name="Genome Announc.">
        <title>Draft Genome Sequence of an Alphaproteobacterium, Caenispirillum salinarum AK4(T), Isolated from a Solar Saltern.</title>
        <authorList>
            <person name="Khatri I."/>
            <person name="Singh A."/>
            <person name="Korpole S."/>
            <person name="Pinnaka A.K."/>
            <person name="Subramanian S."/>
        </authorList>
    </citation>
    <scope>NUCLEOTIDE SEQUENCE [LARGE SCALE GENOMIC DNA]</scope>
    <source>
        <strain evidence="3 4">AK4</strain>
    </source>
</reference>
<dbReference type="GO" id="GO:0005829">
    <property type="term" value="C:cytosol"/>
    <property type="evidence" value="ECO:0007669"/>
    <property type="project" value="TreeGrafter"/>
</dbReference>
<dbReference type="OrthoDB" id="9807356at2"/>
<dbReference type="eggNOG" id="COG0859">
    <property type="taxonomic scope" value="Bacteria"/>
</dbReference>
<evidence type="ECO:0000313" key="3">
    <source>
        <dbReference type="EMBL" id="EKV31895.1"/>
    </source>
</evidence>
<dbReference type="Proteomes" id="UP000009881">
    <property type="component" value="Unassembled WGS sequence"/>
</dbReference>
<comment type="caution">
    <text evidence="3">The sequence shown here is derived from an EMBL/GenBank/DDBJ whole genome shotgun (WGS) entry which is preliminary data.</text>
</comment>
<keyword evidence="4" id="KW-1185">Reference proteome</keyword>
<protein>
    <submittedName>
        <fullName evidence="3">ADP-heptose--lipooligosaccharide heptosyltransferase II</fullName>
    </submittedName>
</protein>
<dbReference type="AlphaFoldDB" id="K9H0T7"/>
<dbReference type="SUPFAM" id="SSF53756">
    <property type="entry name" value="UDP-Glycosyltransferase/glycogen phosphorylase"/>
    <property type="match status" value="1"/>
</dbReference>
<organism evidence="3 4">
    <name type="scientific">Caenispirillum salinarum AK4</name>
    <dbReference type="NCBI Taxonomy" id="1238182"/>
    <lineage>
        <taxon>Bacteria</taxon>
        <taxon>Pseudomonadati</taxon>
        <taxon>Pseudomonadota</taxon>
        <taxon>Alphaproteobacteria</taxon>
        <taxon>Rhodospirillales</taxon>
        <taxon>Novispirillaceae</taxon>
        <taxon>Caenispirillum</taxon>
    </lineage>
</organism>
<dbReference type="PANTHER" id="PTHR30160:SF1">
    <property type="entry name" value="LIPOPOLYSACCHARIDE 1,2-N-ACETYLGLUCOSAMINETRANSFERASE-RELATED"/>
    <property type="match status" value="1"/>
</dbReference>
<keyword evidence="2 3" id="KW-0808">Transferase</keyword>
<dbReference type="GO" id="GO:0008713">
    <property type="term" value="F:ADP-heptose-lipopolysaccharide heptosyltransferase activity"/>
    <property type="evidence" value="ECO:0007669"/>
    <property type="project" value="TreeGrafter"/>
</dbReference>
<proteinExistence type="predicted"/>
<dbReference type="STRING" id="1238182.C882_2959"/>
<dbReference type="InterPro" id="IPR051199">
    <property type="entry name" value="LPS_LOS_Heptosyltrfase"/>
</dbReference>
<dbReference type="RefSeq" id="WP_009539156.1">
    <property type="nucleotide sequence ID" value="NZ_ANHY01000004.1"/>
</dbReference>
<keyword evidence="1" id="KW-0328">Glycosyltransferase</keyword>
<evidence type="ECO:0000256" key="2">
    <source>
        <dbReference type="ARBA" id="ARBA00022679"/>
    </source>
</evidence>
<dbReference type="PANTHER" id="PTHR30160">
    <property type="entry name" value="TETRAACYLDISACCHARIDE 4'-KINASE-RELATED"/>
    <property type="match status" value="1"/>
</dbReference>
<accession>K9H0T7</accession>
<evidence type="ECO:0000313" key="4">
    <source>
        <dbReference type="Proteomes" id="UP000009881"/>
    </source>
</evidence>
<dbReference type="Pfam" id="PF01075">
    <property type="entry name" value="Glyco_transf_9"/>
    <property type="match status" value="1"/>
</dbReference>
<dbReference type="InterPro" id="IPR002201">
    <property type="entry name" value="Glyco_trans_9"/>
</dbReference>
<dbReference type="CDD" id="cd03789">
    <property type="entry name" value="GT9_LPS_heptosyltransferase"/>
    <property type="match status" value="1"/>
</dbReference>
<evidence type="ECO:0000256" key="1">
    <source>
        <dbReference type="ARBA" id="ARBA00022676"/>
    </source>
</evidence>
<dbReference type="Gene3D" id="3.40.50.2000">
    <property type="entry name" value="Glycogen Phosphorylase B"/>
    <property type="match status" value="2"/>
</dbReference>
<dbReference type="EMBL" id="ANHY01000004">
    <property type="protein sequence ID" value="EKV31895.1"/>
    <property type="molecule type" value="Genomic_DNA"/>
</dbReference>
<sequence length="320" mass="33944">MPSSASSAQPAPRRILLIKLGAFGDFVVALAHMKAVRDAHPDAHITLLTTPAFAGMGRACGLFDAVRDDGRPKGFAGQLALARDLRRQRFDRVYDLQRNDRTKLMFHVMRLGRPGLEWNGIFKGASHFLPDPREPRRHAAVRYTDQLAAAGITAVPPQSDLSFLDGDLSGLGLPDGPLVLMVPGGAPQRPAKRAPSAVFIAAARHAAASGATPVLIGTDKEADALDAITGAVPEAVSLQGRTDFGQLAALARRARAAIGNDTGPMHLIAVAGCPSVVLFSRESDPVECRPWAARVETLQRDDLADLPVAEVTAALDRALS</sequence>
<dbReference type="GO" id="GO:0009244">
    <property type="term" value="P:lipopolysaccharide core region biosynthetic process"/>
    <property type="evidence" value="ECO:0007669"/>
    <property type="project" value="TreeGrafter"/>
</dbReference>